<accession>A0A447TQT0</accession>
<dbReference type="Proteomes" id="UP000269208">
    <property type="component" value="Chromosome"/>
</dbReference>
<proteinExistence type="predicted"/>
<name>A0A447TQT0_SALET</name>
<organism evidence="1 2">
    <name type="scientific">Salmonella enterica I</name>
    <dbReference type="NCBI Taxonomy" id="59201"/>
    <lineage>
        <taxon>Bacteria</taxon>
        <taxon>Pseudomonadati</taxon>
        <taxon>Pseudomonadota</taxon>
        <taxon>Gammaproteobacteria</taxon>
        <taxon>Enterobacterales</taxon>
        <taxon>Enterobacteriaceae</taxon>
        <taxon>Salmonella</taxon>
    </lineage>
</organism>
<sequence length="33" mass="3879">MSDNTLVSDYGMCEEEQVARIAWFLLSRWIDAE</sequence>
<dbReference type="AlphaFoldDB" id="A0A447TQT0"/>
<reference evidence="1 2" key="1">
    <citation type="submission" date="2018-12" db="EMBL/GenBank/DDBJ databases">
        <authorList>
            <consortium name="Pathogen Informatics"/>
        </authorList>
    </citation>
    <scope>NUCLEOTIDE SEQUENCE [LARGE SCALE GENOMIC DNA]</scope>
    <source>
        <strain evidence="1 2">NCTC6754</strain>
    </source>
</reference>
<dbReference type="EMBL" id="LR134190">
    <property type="protein sequence ID" value="VEB51702.1"/>
    <property type="molecule type" value="Genomic_DNA"/>
</dbReference>
<evidence type="ECO:0000313" key="2">
    <source>
        <dbReference type="Proteomes" id="UP000269208"/>
    </source>
</evidence>
<evidence type="ECO:0000313" key="1">
    <source>
        <dbReference type="EMBL" id="VEB51702.1"/>
    </source>
</evidence>
<gene>
    <name evidence="1" type="primary">lsrR_1</name>
    <name evidence="1" type="ORF">NCTC6754_01426</name>
</gene>
<protein>
    <submittedName>
        <fullName evidence="1">Transcriptional regulator lsrR</fullName>
    </submittedName>
</protein>